<reference evidence="2 3" key="1">
    <citation type="submission" date="2019-03" db="EMBL/GenBank/DDBJ databases">
        <title>Genomic Encyclopedia of Type Strains, Phase IV (KMG-IV): sequencing the most valuable type-strain genomes for metagenomic binning, comparative biology and taxonomic classification.</title>
        <authorList>
            <person name="Goeker M."/>
        </authorList>
    </citation>
    <scope>NUCLEOTIDE SEQUENCE [LARGE SCALE GENOMIC DNA]</scope>
    <source>
        <strain evidence="2 3">DSM 24591</strain>
    </source>
</reference>
<organism evidence="2 3">
    <name type="scientific">Paralcaligenes ureilyticus</name>
    <dbReference type="NCBI Taxonomy" id="627131"/>
    <lineage>
        <taxon>Bacteria</taxon>
        <taxon>Pseudomonadati</taxon>
        <taxon>Pseudomonadota</taxon>
        <taxon>Betaproteobacteria</taxon>
        <taxon>Burkholderiales</taxon>
        <taxon>Alcaligenaceae</taxon>
        <taxon>Paralcaligenes</taxon>
    </lineage>
</organism>
<evidence type="ECO:0000313" key="2">
    <source>
        <dbReference type="EMBL" id="TCT07019.1"/>
    </source>
</evidence>
<dbReference type="EMBL" id="SMAJ01000007">
    <property type="protein sequence ID" value="TCT07019.1"/>
    <property type="molecule type" value="Genomic_DNA"/>
</dbReference>
<dbReference type="InterPro" id="IPR040841">
    <property type="entry name" value="Luciferase_dom"/>
</dbReference>
<keyword evidence="3" id="KW-1185">Reference proteome</keyword>
<dbReference type="PANTHER" id="PTHR38695:SF1">
    <property type="entry name" value="AMINO ACID PERMEASE_ SLC12A DOMAIN-CONTAINING PROTEIN"/>
    <property type="match status" value="1"/>
</dbReference>
<dbReference type="Proteomes" id="UP000295525">
    <property type="component" value="Unassembled WGS sequence"/>
</dbReference>
<dbReference type="AlphaFoldDB" id="A0A4R3M439"/>
<protein>
    <recommendedName>
        <fullName evidence="1">Luciferase domain-containing protein</fullName>
    </recommendedName>
</protein>
<feature type="domain" description="Luciferase" evidence="1">
    <location>
        <begin position="33"/>
        <end position="101"/>
    </location>
</feature>
<evidence type="ECO:0000259" key="1">
    <source>
        <dbReference type="Pfam" id="PF17648"/>
    </source>
</evidence>
<evidence type="ECO:0000313" key="3">
    <source>
        <dbReference type="Proteomes" id="UP000295525"/>
    </source>
</evidence>
<proteinExistence type="predicted"/>
<comment type="caution">
    <text evidence="2">The sequence shown here is derived from an EMBL/GenBank/DDBJ whole genome shotgun (WGS) entry which is preliminary data.</text>
</comment>
<dbReference type="Pfam" id="PF17648">
    <property type="entry name" value="Luciferase"/>
    <property type="match status" value="1"/>
</dbReference>
<dbReference type="InterPro" id="IPR048273">
    <property type="entry name" value="Luciferase"/>
</dbReference>
<accession>A0A4R3M439</accession>
<gene>
    <name evidence="2" type="ORF">EDC26_10775</name>
</gene>
<dbReference type="PANTHER" id="PTHR38695">
    <property type="entry name" value="AMINO ACID PERMEASE_ SLC12A DOMAIN-CONTAINING PROTEIN"/>
    <property type="match status" value="1"/>
</dbReference>
<sequence length="117" mass="12621">MLGDSGRAPFGTVGIYLRDDRARGPANAFMLSTEFAHAHPVPDHSLHLTLPEPLCSEAIAAGWTEPHPLAGYPTVSALIVLLYAPRDAEELTVACDLVTASWAYASGHKAVQQKQEW</sequence>
<name>A0A4R3M439_9BURK</name>